<dbReference type="InterPro" id="IPR027417">
    <property type="entry name" value="P-loop_NTPase"/>
</dbReference>
<evidence type="ECO:0000313" key="11">
    <source>
        <dbReference type="EMBL" id="ROT84357.1"/>
    </source>
</evidence>
<dbReference type="InterPro" id="IPR009729">
    <property type="entry name" value="Gal-3-0_sulfotransfrase"/>
</dbReference>
<organism evidence="11 12">
    <name type="scientific">Penaeus vannamei</name>
    <name type="common">Whiteleg shrimp</name>
    <name type="synonym">Litopenaeus vannamei</name>
    <dbReference type="NCBI Taxonomy" id="6689"/>
    <lineage>
        <taxon>Eukaryota</taxon>
        <taxon>Metazoa</taxon>
        <taxon>Ecdysozoa</taxon>
        <taxon>Arthropoda</taxon>
        <taxon>Crustacea</taxon>
        <taxon>Multicrustacea</taxon>
        <taxon>Malacostraca</taxon>
        <taxon>Eumalacostraca</taxon>
        <taxon>Eucarida</taxon>
        <taxon>Decapoda</taxon>
        <taxon>Dendrobranchiata</taxon>
        <taxon>Penaeoidea</taxon>
        <taxon>Penaeidae</taxon>
        <taxon>Penaeus</taxon>
    </lineage>
</organism>
<evidence type="ECO:0000313" key="12">
    <source>
        <dbReference type="Proteomes" id="UP000283509"/>
    </source>
</evidence>
<dbReference type="EMBL" id="QCYY01000556">
    <property type="protein sequence ID" value="ROT84357.1"/>
    <property type="molecule type" value="Genomic_DNA"/>
</dbReference>
<dbReference type="PANTHER" id="PTHR14647:SF87">
    <property type="entry name" value="PUTATIVE-RELATED"/>
    <property type="match status" value="1"/>
</dbReference>
<name>A0A423U6N2_PENVA</name>
<dbReference type="Proteomes" id="UP000283509">
    <property type="component" value="Unassembled WGS sequence"/>
</dbReference>
<dbReference type="GO" id="GO:0009247">
    <property type="term" value="P:glycolipid biosynthetic process"/>
    <property type="evidence" value="ECO:0007669"/>
    <property type="project" value="InterPro"/>
</dbReference>
<dbReference type="OrthoDB" id="6364711at2759"/>
<comment type="similarity">
    <text evidence="2">Belongs to the galactose-3-O-sulfotransferase family.</text>
</comment>
<comment type="subcellular location">
    <subcellularLocation>
        <location evidence="1">Golgi apparatus membrane</location>
        <topology evidence="1">Single-pass type II membrane protein</topology>
    </subcellularLocation>
</comment>
<dbReference type="GO" id="GO:0001733">
    <property type="term" value="F:galactosylceramide sulfotransferase activity"/>
    <property type="evidence" value="ECO:0007669"/>
    <property type="project" value="InterPro"/>
</dbReference>
<dbReference type="PANTHER" id="PTHR14647">
    <property type="entry name" value="GALACTOSE-3-O-SULFOTRANSFERASE"/>
    <property type="match status" value="1"/>
</dbReference>
<evidence type="ECO:0000256" key="3">
    <source>
        <dbReference type="ARBA" id="ARBA00022679"/>
    </source>
</evidence>
<comment type="caution">
    <text evidence="11">The sequence shown here is derived from an EMBL/GenBank/DDBJ whole genome shotgun (WGS) entry which is preliminary data.</text>
</comment>
<keyword evidence="9" id="KW-0325">Glycoprotein</keyword>
<protein>
    <submittedName>
        <fullName evidence="11">Galactosylceramide sulfotransferase</fullName>
    </submittedName>
</protein>
<keyword evidence="4" id="KW-0812">Transmembrane</keyword>
<dbReference type="GO" id="GO:0000139">
    <property type="term" value="C:Golgi membrane"/>
    <property type="evidence" value="ECO:0007669"/>
    <property type="project" value="UniProtKB-SubCell"/>
</dbReference>
<feature type="compositionally biased region" description="Polar residues" evidence="10">
    <location>
        <begin position="239"/>
        <end position="249"/>
    </location>
</feature>
<evidence type="ECO:0000256" key="7">
    <source>
        <dbReference type="ARBA" id="ARBA00023034"/>
    </source>
</evidence>
<gene>
    <name evidence="11" type="ORF">C7M84_022453</name>
</gene>
<keyword evidence="12" id="KW-1185">Reference proteome</keyword>
<evidence type="ECO:0000256" key="10">
    <source>
        <dbReference type="SAM" id="MobiDB-lite"/>
    </source>
</evidence>
<feature type="region of interest" description="Disordered" evidence="10">
    <location>
        <begin position="236"/>
        <end position="277"/>
    </location>
</feature>
<evidence type="ECO:0000256" key="1">
    <source>
        <dbReference type="ARBA" id="ARBA00004323"/>
    </source>
</evidence>
<feature type="compositionally biased region" description="Basic and acidic residues" evidence="10">
    <location>
        <begin position="265"/>
        <end position="277"/>
    </location>
</feature>
<dbReference type="Gene3D" id="3.40.50.300">
    <property type="entry name" value="P-loop containing nucleotide triphosphate hydrolases"/>
    <property type="match status" value="1"/>
</dbReference>
<proteinExistence type="inferred from homology"/>
<accession>A0A423U6N2</accession>
<keyword evidence="3 11" id="KW-0808">Transferase</keyword>
<evidence type="ECO:0000256" key="2">
    <source>
        <dbReference type="ARBA" id="ARBA00008124"/>
    </source>
</evidence>
<evidence type="ECO:0000256" key="5">
    <source>
        <dbReference type="ARBA" id="ARBA00022968"/>
    </source>
</evidence>
<evidence type="ECO:0000256" key="8">
    <source>
        <dbReference type="ARBA" id="ARBA00023136"/>
    </source>
</evidence>
<reference evidence="11 12" key="1">
    <citation type="submission" date="2018-04" db="EMBL/GenBank/DDBJ databases">
        <authorList>
            <person name="Zhang X."/>
            <person name="Yuan J."/>
            <person name="Li F."/>
            <person name="Xiang J."/>
        </authorList>
    </citation>
    <scope>NUCLEOTIDE SEQUENCE [LARGE SCALE GENOMIC DNA]</scope>
    <source>
        <tissue evidence="11">Muscle</tissue>
    </source>
</reference>
<reference evidence="11 12" key="2">
    <citation type="submission" date="2019-01" db="EMBL/GenBank/DDBJ databases">
        <title>The decoding of complex shrimp genome reveals the adaptation for benthos swimmer, frequently molting mechanism and breeding impact on genome.</title>
        <authorList>
            <person name="Sun Y."/>
            <person name="Gao Y."/>
            <person name="Yu Y."/>
        </authorList>
    </citation>
    <scope>NUCLEOTIDE SEQUENCE [LARGE SCALE GENOMIC DNA]</scope>
    <source>
        <tissue evidence="11">Muscle</tissue>
    </source>
</reference>
<dbReference type="AlphaFoldDB" id="A0A423U6N2"/>
<evidence type="ECO:0000256" key="4">
    <source>
        <dbReference type="ARBA" id="ARBA00022692"/>
    </source>
</evidence>
<sequence>MFIKTQKCGSTTLQNIFLRYGYKNDLISALPSKGNLLGYPNGFKPSLIPRRLLPPEGKVDIFALHTRVAFEEQMKVLHSDARWVTVLREPASQFESFYNYFNLKKYFKKDLAEFKDIPVANISLPRYRGFFGKNQMTFVMGYPDSISGEPLHQAVEELDRLFDLVLIYEHWDESLILLRHLLCWSLHDVVAFKKNSRGRRKKLALDPEMRRTLRELNYADVELYEHFLAKHRWPRKSFRSGTSGTSTAAIAQRGRRRRGKLRKEARKEPKQRDLGTR</sequence>
<dbReference type="Pfam" id="PF06990">
    <property type="entry name" value="Gal-3-0_sulfotr"/>
    <property type="match status" value="1"/>
</dbReference>
<keyword evidence="5" id="KW-0735">Signal-anchor</keyword>
<keyword evidence="6" id="KW-1133">Transmembrane helix</keyword>
<feature type="compositionally biased region" description="Basic residues" evidence="10">
    <location>
        <begin position="253"/>
        <end position="264"/>
    </location>
</feature>
<keyword evidence="7" id="KW-0333">Golgi apparatus</keyword>
<evidence type="ECO:0000256" key="6">
    <source>
        <dbReference type="ARBA" id="ARBA00022989"/>
    </source>
</evidence>
<evidence type="ECO:0000256" key="9">
    <source>
        <dbReference type="ARBA" id="ARBA00023180"/>
    </source>
</evidence>
<dbReference type="SUPFAM" id="SSF52540">
    <property type="entry name" value="P-loop containing nucleoside triphosphate hydrolases"/>
    <property type="match status" value="1"/>
</dbReference>
<keyword evidence="8" id="KW-0472">Membrane</keyword>